<reference evidence="2" key="2">
    <citation type="journal article" date="2017" name="Nat. Plants">
        <title>The Aegilops tauschii genome reveals multiple impacts of transposons.</title>
        <authorList>
            <person name="Zhao G."/>
            <person name="Zou C."/>
            <person name="Li K."/>
            <person name="Wang K."/>
            <person name="Li T."/>
            <person name="Gao L."/>
            <person name="Zhang X."/>
            <person name="Wang H."/>
            <person name="Yang Z."/>
            <person name="Liu X."/>
            <person name="Jiang W."/>
            <person name="Mao L."/>
            <person name="Kong X."/>
            <person name="Jiao Y."/>
            <person name="Jia J."/>
        </authorList>
    </citation>
    <scope>NUCLEOTIDE SEQUENCE [LARGE SCALE GENOMIC DNA]</scope>
    <source>
        <strain evidence="2">cv. AL8/78</strain>
    </source>
</reference>
<evidence type="ECO:0000313" key="2">
    <source>
        <dbReference type="Proteomes" id="UP000015105"/>
    </source>
</evidence>
<reference evidence="1" key="3">
    <citation type="journal article" date="2017" name="Nature">
        <title>Genome sequence of the progenitor of the wheat D genome Aegilops tauschii.</title>
        <authorList>
            <person name="Luo M.C."/>
            <person name="Gu Y.Q."/>
            <person name="Puiu D."/>
            <person name="Wang H."/>
            <person name="Twardziok S.O."/>
            <person name="Deal K.R."/>
            <person name="Huo N."/>
            <person name="Zhu T."/>
            <person name="Wang L."/>
            <person name="Wang Y."/>
            <person name="McGuire P.E."/>
            <person name="Liu S."/>
            <person name="Long H."/>
            <person name="Ramasamy R.K."/>
            <person name="Rodriguez J.C."/>
            <person name="Van S.L."/>
            <person name="Yuan L."/>
            <person name="Wang Z."/>
            <person name="Xia Z."/>
            <person name="Xiao L."/>
            <person name="Anderson O.D."/>
            <person name="Ouyang S."/>
            <person name="Liang Y."/>
            <person name="Zimin A.V."/>
            <person name="Pertea G."/>
            <person name="Qi P."/>
            <person name="Bennetzen J.L."/>
            <person name="Dai X."/>
            <person name="Dawson M.W."/>
            <person name="Muller H.G."/>
            <person name="Kugler K."/>
            <person name="Rivarola-Duarte L."/>
            <person name="Spannagl M."/>
            <person name="Mayer K.F.X."/>
            <person name="Lu F.H."/>
            <person name="Bevan M.W."/>
            <person name="Leroy P."/>
            <person name="Li P."/>
            <person name="You F.M."/>
            <person name="Sun Q."/>
            <person name="Liu Z."/>
            <person name="Lyons E."/>
            <person name="Wicker T."/>
            <person name="Salzberg S.L."/>
            <person name="Devos K.M."/>
            <person name="Dvorak J."/>
        </authorList>
    </citation>
    <scope>NUCLEOTIDE SEQUENCE [LARGE SCALE GENOMIC DNA]</scope>
    <source>
        <strain evidence="1">cv. AL8/78</strain>
    </source>
</reference>
<protein>
    <submittedName>
        <fullName evidence="1">Uncharacterized protein</fullName>
    </submittedName>
</protein>
<reference evidence="1" key="5">
    <citation type="journal article" date="2021" name="G3 (Bethesda)">
        <title>Aegilops tauschii genome assembly Aet v5.0 features greater sequence contiguity and improved annotation.</title>
        <authorList>
            <person name="Wang L."/>
            <person name="Zhu T."/>
            <person name="Rodriguez J.C."/>
            <person name="Deal K.R."/>
            <person name="Dubcovsky J."/>
            <person name="McGuire P.E."/>
            <person name="Lux T."/>
            <person name="Spannagl M."/>
            <person name="Mayer K.F.X."/>
            <person name="Baldrich P."/>
            <person name="Meyers B.C."/>
            <person name="Huo N."/>
            <person name="Gu Y.Q."/>
            <person name="Zhou H."/>
            <person name="Devos K.M."/>
            <person name="Bennetzen J.L."/>
            <person name="Unver T."/>
            <person name="Budak H."/>
            <person name="Gulick P.J."/>
            <person name="Galiba G."/>
            <person name="Kalapos B."/>
            <person name="Nelson D.R."/>
            <person name="Li P."/>
            <person name="You F.M."/>
            <person name="Luo M.C."/>
            <person name="Dvorak J."/>
        </authorList>
    </citation>
    <scope>NUCLEOTIDE SEQUENCE [LARGE SCALE GENOMIC DNA]</scope>
    <source>
        <strain evidence="1">cv. AL8/78</strain>
    </source>
</reference>
<sequence>MLRCRHGSKWWEMVIIVSPQRRQLPAAAPVQRLAAAGNVVLTVHGHGGVLAGGVRHRHDLPVPPLAAEPEHLDDLGHGRPALRAALRAQHGRLDHCPELHGVEPPGEPGVGEAVPLAALHERPRPLHDLALDAARQLLQRAARADELQQQHAEAVDVAALGDLPPHGVLRRQVPERALDPRGEVGDALRDELGEAEVGHLGHEVRVQEHVAGLDVAVDDVRAGLVVQVREALGGAERDGEAAWPVERRVLLGGRGAAVRVEVSEEAVVGHVVVDDEPLVAAGVEAAEAEQVLVPDTAQDLHLNGELHLRLGRHRLQPLHRNLDALGGAAPVDGAEAALAELIALVEVVGRLEELLEGVHLPRELHAPVLVLGPPPRWIPPAAAGGSLRLGVAAGGDAAEAPVDHFLRRWTT</sequence>
<dbReference type="Proteomes" id="UP000015105">
    <property type="component" value="Chromosome 5D"/>
</dbReference>
<keyword evidence="2" id="KW-1185">Reference proteome</keyword>
<accession>A0A453LEJ2</accession>
<reference evidence="1" key="4">
    <citation type="submission" date="2019-03" db="UniProtKB">
        <authorList>
            <consortium name="EnsemblPlants"/>
        </authorList>
    </citation>
    <scope>IDENTIFICATION</scope>
</reference>
<name>A0A453LEJ2_AEGTS</name>
<organism evidence="1 2">
    <name type="scientific">Aegilops tauschii subsp. strangulata</name>
    <name type="common">Goatgrass</name>
    <dbReference type="NCBI Taxonomy" id="200361"/>
    <lineage>
        <taxon>Eukaryota</taxon>
        <taxon>Viridiplantae</taxon>
        <taxon>Streptophyta</taxon>
        <taxon>Embryophyta</taxon>
        <taxon>Tracheophyta</taxon>
        <taxon>Spermatophyta</taxon>
        <taxon>Magnoliopsida</taxon>
        <taxon>Liliopsida</taxon>
        <taxon>Poales</taxon>
        <taxon>Poaceae</taxon>
        <taxon>BOP clade</taxon>
        <taxon>Pooideae</taxon>
        <taxon>Triticodae</taxon>
        <taxon>Triticeae</taxon>
        <taxon>Triticinae</taxon>
        <taxon>Aegilops</taxon>
    </lineage>
</organism>
<evidence type="ECO:0000313" key="1">
    <source>
        <dbReference type="EnsemblPlants" id="AET5Gv20734100.1"/>
    </source>
</evidence>
<proteinExistence type="predicted"/>
<dbReference type="Gramene" id="AET5Gv20734100.1">
    <property type="protein sequence ID" value="AET5Gv20734100.1"/>
    <property type="gene ID" value="AET5Gv20734100"/>
</dbReference>
<dbReference type="AlphaFoldDB" id="A0A453LEJ2"/>
<reference evidence="2" key="1">
    <citation type="journal article" date="2014" name="Science">
        <title>Ancient hybridizations among the ancestral genomes of bread wheat.</title>
        <authorList>
            <consortium name="International Wheat Genome Sequencing Consortium,"/>
            <person name="Marcussen T."/>
            <person name="Sandve S.R."/>
            <person name="Heier L."/>
            <person name="Spannagl M."/>
            <person name="Pfeifer M."/>
            <person name="Jakobsen K.S."/>
            <person name="Wulff B.B."/>
            <person name="Steuernagel B."/>
            <person name="Mayer K.F."/>
            <person name="Olsen O.A."/>
        </authorList>
    </citation>
    <scope>NUCLEOTIDE SEQUENCE [LARGE SCALE GENOMIC DNA]</scope>
    <source>
        <strain evidence="2">cv. AL8/78</strain>
    </source>
</reference>
<dbReference type="EnsemblPlants" id="AET5Gv20734100.1">
    <property type="protein sequence ID" value="AET5Gv20734100.1"/>
    <property type="gene ID" value="AET5Gv20734100"/>
</dbReference>